<evidence type="ECO:0000313" key="4">
    <source>
        <dbReference type="EMBL" id="ABK16511.1"/>
    </source>
</evidence>
<dbReference type="KEGG" id="sfu:Sfum_0814"/>
<sequence length="268" mass="29967" precursor="true">MFRKCLSALWVPALLLTCGIAFAVTPFEVFDGSVLNQVIKRNKLMVGMEVKFFPFEYADEKGRPLGFDVEIAGLAAKELGVELEIKDMEFSGLIPALQGGKVDMIISGMTRTLTRAKTVSFTQAYFETGLCALLSNRRAPDVKDVKELNAPGRVIAVKLGTTGDLVTAKMFPEAQVNRYKEETACVREVVTGRADAFLYDQLSIGKHHKENPDTTHAVLTPFTYEPFAIAIRKGDPDFLNWLNQFLETIKADGRYRELHEKHFGDILR</sequence>
<dbReference type="RefSeq" id="WP_011697684.1">
    <property type="nucleotide sequence ID" value="NC_008554.1"/>
</dbReference>
<gene>
    <name evidence="4" type="ordered locus">Sfum_0814</name>
</gene>
<dbReference type="SUPFAM" id="SSF53850">
    <property type="entry name" value="Periplasmic binding protein-like II"/>
    <property type="match status" value="1"/>
</dbReference>
<name>A0LGF9_SYNFM</name>
<dbReference type="AlphaFoldDB" id="A0LGF9"/>
<feature type="chain" id="PRO_5002626534" evidence="2">
    <location>
        <begin position="24"/>
        <end position="268"/>
    </location>
</feature>
<dbReference type="Proteomes" id="UP000001784">
    <property type="component" value="Chromosome"/>
</dbReference>
<dbReference type="InterPro" id="IPR001638">
    <property type="entry name" value="Solute-binding_3/MltF_N"/>
</dbReference>
<feature type="signal peptide" evidence="2">
    <location>
        <begin position="1"/>
        <end position="23"/>
    </location>
</feature>
<dbReference type="SMART" id="SM00062">
    <property type="entry name" value="PBPb"/>
    <property type="match status" value="1"/>
</dbReference>
<dbReference type="eggNOG" id="COG0834">
    <property type="taxonomic scope" value="Bacteria"/>
</dbReference>
<keyword evidence="5" id="KW-1185">Reference proteome</keyword>
<dbReference type="CDD" id="cd13629">
    <property type="entry name" value="PBP2_Dsm1740"/>
    <property type="match status" value="1"/>
</dbReference>
<dbReference type="PANTHER" id="PTHR35936">
    <property type="entry name" value="MEMBRANE-BOUND LYTIC MUREIN TRANSGLYCOSYLASE F"/>
    <property type="match status" value="1"/>
</dbReference>
<reference evidence="4 5" key="1">
    <citation type="submission" date="2006-10" db="EMBL/GenBank/DDBJ databases">
        <title>Complete sequence of Syntrophobacter fumaroxidans MPOB.</title>
        <authorList>
            <consortium name="US DOE Joint Genome Institute"/>
            <person name="Copeland A."/>
            <person name="Lucas S."/>
            <person name="Lapidus A."/>
            <person name="Barry K."/>
            <person name="Detter J.C."/>
            <person name="Glavina del Rio T."/>
            <person name="Hammon N."/>
            <person name="Israni S."/>
            <person name="Pitluck S."/>
            <person name="Goltsman E.G."/>
            <person name="Martinez M."/>
            <person name="Schmutz J."/>
            <person name="Larimer F."/>
            <person name="Land M."/>
            <person name="Hauser L."/>
            <person name="Kyrpides N."/>
            <person name="Kim E."/>
            <person name="Boone D.R."/>
            <person name="Brockman F."/>
            <person name="Culley D."/>
            <person name="Ferry J."/>
            <person name="Gunsalus R."/>
            <person name="McInerney M.J."/>
            <person name="Morrison M."/>
            <person name="Plugge C."/>
            <person name="Rohlin L."/>
            <person name="Scholten J."/>
            <person name="Sieber J."/>
            <person name="Stams A.J.M."/>
            <person name="Worm P."/>
            <person name="Henstra A.M."/>
            <person name="Richardson P."/>
        </authorList>
    </citation>
    <scope>NUCLEOTIDE SEQUENCE [LARGE SCALE GENOMIC DNA]</scope>
    <source>
        <strain evidence="5">DSM 10017 / MPOB</strain>
    </source>
</reference>
<evidence type="ECO:0000256" key="1">
    <source>
        <dbReference type="ARBA" id="ARBA00022729"/>
    </source>
</evidence>
<dbReference type="PANTHER" id="PTHR35936:SF17">
    <property type="entry name" value="ARGININE-BINDING EXTRACELLULAR PROTEIN ARTP"/>
    <property type="match status" value="1"/>
</dbReference>
<evidence type="ECO:0000259" key="3">
    <source>
        <dbReference type="SMART" id="SM00062"/>
    </source>
</evidence>
<proteinExistence type="predicted"/>
<protein>
    <submittedName>
        <fullName evidence="4">Extracellular solute-binding protein, family 3</fullName>
    </submittedName>
</protein>
<evidence type="ECO:0000256" key="2">
    <source>
        <dbReference type="SAM" id="SignalP"/>
    </source>
</evidence>
<dbReference type="Pfam" id="PF00497">
    <property type="entry name" value="SBP_bac_3"/>
    <property type="match status" value="1"/>
</dbReference>
<dbReference type="Gene3D" id="3.40.190.10">
    <property type="entry name" value="Periplasmic binding protein-like II"/>
    <property type="match status" value="2"/>
</dbReference>
<evidence type="ECO:0000313" key="5">
    <source>
        <dbReference type="Proteomes" id="UP000001784"/>
    </source>
</evidence>
<dbReference type="OrthoDB" id="6192933at2"/>
<dbReference type="STRING" id="335543.Sfum_0814"/>
<dbReference type="EMBL" id="CP000478">
    <property type="protein sequence ID" value="ABK16511.1"/>
    <property type="molecule type" value="Genomic_DNA"/>
</dbReference>
<dbReference type="InParanoid" id="A0LGF9"/>
<accession>A0LGF9</accession>
<organism evidence="4 5">
    <name type="scientific">Syntrophobacter fumaroxidans (strain DSM 10017 / MPOB)</name>
    <dbReference type="NCBI Taxonomy" id="335543"/>
    <lineage>
        <taxon>Bacteria</taxon>
        <taxon>Pseudomonadati</taxon>
        <taxon>Thermodesulfobacteriota</taxon>
        <taxon>Syntrophobacteria</taxon>
        <taxon>Syntrophobacterales</taxon>
        <taxon>Syntrophobacteraceae</taxon>
        <taxon>Syntrophobacter</taxon>
    </lineage>
</organism>
<dbReference type="HOGENOM" id="CLU_019602_18_2_7"/>
<keyword evidence="1 2" id="KW-0732">Signal</keyword>
<feature type="domain" description="Solute-binding protein family 3/N-terminal" evidence="3">
    <location>
        <begin position="43"/>
        <end position="266"/>
    </location>
</feature>
<dbReference type="FunCoup" id="A0LGF9">
    <property type="interactions" value="156"/>
</dbReference>